<dbReference type="AlphaFoldDB" id="A0A537IKZ6"/>
<evidence type="ECO:0000313" key="2">
    <source>
        <dbReference type="Proteomes" id="UP000318834"/>
    </source>
</evidence>
<name>A0A537IKZ6_9BACT</name>
<organism evidence="1 2">
    <name type="scientific">Candidatus Segetimicrobium genomatis</name>
    <dbReference type="NCBI Taxonomy" id="2569760"/>
    <lineage>
        <taxon>Bacteria</taxon>
        <taxon>Bacillati</taxon>
        <taxon>Candidatus Sysuimicrobiota</taxon>
        <taxon>Candidatus Sysuimicrobiia</taxon>
        <taxon>Candidatus Sysuimicrobiales</taxon>
        <taxon>Candidatus Segetimicrobiaceae</taxon>
        <taxon>Candidatus Segetimicrobium</taxon>
    </lineage>
</organism>
<accession>A0A537IKZ6</accession>
<dbReference type="Proteomes" id="UP000318834">
    <property type="component" value="Unassembled WGS sequence"/>
</dbReference>
<reference evidence="1 2" key="1">
    <citation type="journal article" date="2019" name="Nat. Microbiol.">
        <title>Mediterranean grassland soil C-N compound turnover is dependent on rainfall and depth, and is mediated by genomically divergent microorganisms.</title>
        <authorList>
            <person name="Diamond S."/>
            <person name="Andeer P.F."/>
            <person name="Li Z."/>
            <person name="Crits-Christoph A."/>
            <person name="Burstein D."/>
            <person name="Anantharaman K."/>
            <person name="Lane K.R."/>
            <person name="Thomas B.C."/>
            <person name="Pan C."/>
            <person name="Northen T.R."/>
            <person name="Banfield J.F."/>
        </authorList>
    </citation>
    <scope>NUCLEOTIDE SEQUENCE [LARGE SCALE GENOMIC DNA]</scope>
    <source>
        <strain evidence="1">NP_8</strain>
    </source>
</reference>
<gene>
    <name evidence="1" type="ORF">E6H05_11725</name>
</gene>
<dbReference type="EMBL" id="VBAP01000096">
    <property type="protein sequence ID" value="TMI71979.1"/>
    <property type="molecule type" value="Genomic_DNA"/>
</dbReference>
<comment type="caution">
    <text evidence="1">The sequence shown here is derived from an EMBL/GenBank/DDBJ whole genome shotgun (WGS) entry which is preliminary data.</text>
</comment>
<proteinExistence type="predicted"/>
<protein>
    <submittedName>
        <fullName evidence="1">Uncharacterized protein</fullName>
    </submittedName>
</protein>
<evidence type="ECO:0000313" key="1">
    <source>
        <dbReference type="EMBL" id="TMI71979.1"/>
    </source>
</evidence>
<sequence>MKLQRLGIALTGINLVLLALNVVQTRSATAQTPVPVLRGRTLELTDERGVVRARLGIKGQDGPIELDLFDKGGINHVKLGAGEDGSGLLFTDEVTNSAASSYVQIIARRIATPDRPKTTSITLRGADGRERVITPP</sequence>